<comment type="caution">
    <text evidence="1">The sequence shown here is derived from an EMBL/GenBank/DDBJ whole genome shotgun (WGS) entry which is preliminary data.</text>
</comment>
<reference evidence="1 2" key="1">
    <citation type="journal article" date="2015" name="Nature">
        <title>rRNA introns, odd ribosomes, and small enigmatic genomes across a large radiation of phyla.</title>
        <authorList>
            <person name="Brown C.T."/>
            <person name="Hug L.A."/>
            <person name="Thomas B.C."/>
            <person name="Sharon I."/>
            <person name="Castelle C.J."/>
            <person name="Singh A."/>
            <person name="Wilkins M.J."/>
            <person name="Williams K.H."/>
            <person name="Banfield J.F."/>
        </authorList>
    </citation>
    <scope>NUCLEOTIDE SEQUENCE [LARGE SCALE GENOMIC DNA]</scope>
</reference>
<gene>
    <name evidence="1" type="ORF">UT24_C0019G0002</name>
</gene>
<evidence type="ECO:0000313" key="1">
    <source>
        <dbReference type="EMBL" id="KKQ99962.1"/>
    </source>
</evidence>
<sequence>MRKVIEIEEQVVVKKFQTSDGLVFEEGDEADVHQAEIDQLEFWDPKLLTEQQKEFLFRAFCVVSRNDESKKKIRKNRDRYLKEYVEGMWWFGLFKIKPDGLKRYLVRKIYGEIVFAADKQEVIASYEHPQSRFDVESIYDLEAEQFEKRLQLRVIDIELKPFGE</sequence>
<dbReference type="STRING" id="1618574.UT24_C0019G0002"/>
<organism evidence="1 2">
    <name type="scientific">Candidatus Woesebacteria bacterium GW2011_GWB1_39_12</name>
    <dbReference type="NCBI Taxonomy" id="1618574"/>
    <lineage>
        <taxon>Bacteria</taxon>
        <taxon>Candidatus Woeseibacteriota</taxon>
    </lineage>
</organism>
<dbReference type="EMBL" id="LBWB01000019">
    <property type="protein sequence ID" value="KKQ99962.1"/>
    <property type="molecule type" value="Genomic_DNA"/>
</dbReference>
<dbReference type="AlphaFoldDB" id="A0A0G0M9N8"/>
<dbReference type="Proteomes" id="UP000033881">
    <property type="component" value="Unassembled WGS sequence"/>
</dbReference>
<protein>
    <submittedName>
        <fullName evidence="1">Uncharacterized protein</fullName>
    </submittedName>
</protein>
<proteinExistence type="predicted"/>
<evidence type="ECO:0000313" key="2">
    <source>
        <dbReference type="Proteomes" id="UP000033881"/>
    </source>
</evidence>
<accession>A0A0G0M9N8</accession>
<name>A0A0G0M9N8_9BACT</name>